<proteinExistence type="predicted"/>
<evidence type="ECO:0000313" key="2">
    <source>
        <dbReference type="Proteomes" id="UP001172102"/>
    </source>
</evidence>
<evidence type="ECO:0000313" key="1">
    <source>
        <dbReference type="EMBL" id="KAK0714798.1"/>
    </source>
</evidence>
<keyword evidence="2" id="KW-1185">Reference proteome</keyword>
<protein>
    <submittedName>
        <fullName evidence="1">Uncharacterized protein</fullName>
    </submittedName>
</protein>
<accession>A0AA40DWY7</accession>
<gene>
    <name evidence="1" type="ORF">B0H67DRAFT_222358</name>
</gene>
<reference evidence="1" key="1">
    <citation type="submission" date="2023-06" db="EMBL/GenBank/DDBJ databases">
        <title>Genome-scale phylogeny and comparative genomics of the fungal order Sordariales.</title>
        <authorList>
            <consortium name="Lawrence Berkeley National Laboratory"/>
            <person name="Hensen N."/>
            <person name="Bonometti L."/>
            <person name="Westerberg I."/>
            <person name="Brannstrom I.O."/>
            <person name="Guillou S."/>
            <person name="Cros-Aarteil S."/>
            <person name="Calhoun S."/>
            <person name="Haridas S."/>
            <person name="Kuo A."/>
            <person name="Mondo S."/>
            <person name="Pangilinan J."/>
            <person name="Riley R."/>
            <person name="Labutti K."/>
            <person name="Andreopoulos B."/>
            <person name="Lipzen A."/>
            <person name="Chen C."/>
            <person name="Yanf M."/>
            <person name="Daum C."/>
            <person name="Ng V."/>
            <person name="Clum A."/>
            <person name="Steindorff A."/>
            <person name="Ohm R."/>
            <person name="Martin F."/>
            <person name="Silar P."/>
            <person name="Natvig D."/>
            <person name="Lalanne C."/>
            <person name="Gautier V."/>
            <person name="Ament-Velasquez S.L."/>
            <person name="Kruys A."/>
            <person name="Hutchinson M.I."/>
            <person name="Powell A.J."/>
            <person name="Barry K."/>
            <person name="Miller A.N."/>
            <person name="Grigoriev I.V."/>
            <person name="Debuchy R."/>
            <person name="Gladieux P."/>
            <person name="Thoren M.H."/>
            <person name="Johannesson H."/>
        </authorList>
    </citation>
    <scope>NUCLEOTIDE SEQUENCE</scope>
    <source>
        <strain evidence="1">SMH4607-1</strain>
    </source>
</reference>
<dbReference type="Proteomes" id="UP001172102">
    <property type="component" value="Unassembled WGS sequence"/>
</dbReference>
<comment type="caution">
    <text evidence="1">The sequence shown here is derived from an EMBL/GenBank/DDBJ whole genome shotgun (WGS) entry which is preliminary data.</text>
</comment>
<sequence>MLSSARILTYGYDAYVVRKSAASSNRLIDHAANLLNDLAGDRMLNKALSRPLIFSSPTVWADLYVNKLFYSHETTQSITSATCSSALEALFWLGTPHRGAWMADWARIPVSALGLVWKSTNKSLLKVLEADN</sequence>
<name>A0AA40DWY7_9PEZI</name>
<dbReference type="EMBL" id="JAUKUA010000004">
    <property type="protein sequence ID" value="KAK0714798.1"/>
    <property type="molecule type" value="Genomic_DNA"/>
</dbReference>
<organism evidence="1 2">
    <name type="scientific">Lasiosphaeris hirsuta</name>
    <dbReference type="NCBI Taxonomy" id="260670"/>
    <lineage>
        <taxon>Eukaryota</taxon>
        <taxon>Fungi</taxon>
        <taxon>Dikarya</taxon>
        <taxon>Ascomycota</taxon>
        <taxon>Pezizomycotina</taxon>
        <taxon>Sordariomycetes</taxon>
        <taxon>Sordariomycetidae</taxon>
        <taxon>Sordariales</taxon>
        <taxon>Lasiosphaeriaceae</taxon>
        <taxon>Lasiosphaeris</taxon>
    </lineage>
</organism>
<dbReference type="AlphaFoldDB" id="A0AA40DWY7"/>